<dbReference type="EMBL" id="CAJVQC010002889">
    <property type="protein sequence ID" value="CAG8518575.1"/>
    <property type="molecule type" value="Genomic_DNA"/>
</dbReference>
<dbReference type="Proteomes" id="UP000789920">
    <property type="component" value="Unassembled WGS sequence"/>
</dbReference>
<gene>
    <name evidence="1" type="ORF">RPERSI_LOCUS2592</name>
</gene>
<proteinExistence type="predicted"/>
<keyword evidence="2" id="KW-1185">Reference proteome</keyword>
<reference evidence="1" key="1">
    <citation type="submission" date="2021-06" db="EMBL/GenBank/DDBJ databases">
        <authorList>
            <person name="Kallberg Y."/>
            <person name="Tangrot J."/>
            <person name="Rosling A."/>
        </authorList>
    </citation>
    <scope>NUCLEOTIDE SEQUENCE</scope>
    <source>
        <strain evidence="1">MA461A</strain>
    </source>
</reference>
<name>A0ACA9LAZ4_9GLOM</name>
<comment type="caution">
    <text evidence="1">The sequence shown here is derived from an EMBL/GenBank/DDBJ whole genome shotgun (WGS) entry which is preliminary data.</text>
</comment>
<evidence type="ECO:0000313" key="2">
    <source>
        <dbReference type="Proteomes" id="UP000789920"/>
    </source>
</evidence>
<organism evidence="1 2">
    <name type="scientific">Racocetra persica</name>
    <dbReference type="NCBI Taxonomy" id="160502"/>
    <lineage>
        <taxon>Eukaryota</taxon>
        <taxon>Fungi</taxon>
        <taxon>Fungi incertae sedis</taxon>
        <taxon>Mucoromycota</taxon>
        <taxon>Glomeromycotina</taxon>
        <taxon>Glomeromycetes</taxon>
        <taxon>Diversisporales</taxon>
        <taxon>Gigasporaceae</taxon>
        <taxon>Racocetra</taxon>
    </lineage>
</organism>
<sequence length="245" mass="27979">MGKPFSKSISGYQETFPLTDEEKEILHTRHHLTREMFKGNFSSPVHDVLKTGWAKVLDVGCDVGTWLFELSADYPGCTYIGTYTSPYSSLETVNRPFDVEFIEADPLRGLPYEDETFDFVTMKNRSIDYNEAEWQIIMNELVRVLKPGGWIELSDYDYSYGKKGPTTEKLLNLCPFGGRLGETSAQVAKDTLKTFLPKLANYFGVRIGDIDSIIRTVLEEAEEHQSVVRFHRFFAQKETVLDLTS</sequence>
<evidence type="ECO:0000313" key="1">
    <source>
        <dbReference type="EMBL" id="CAG8518575.1"/>
    </source>
</evidence>
<accession>A0ACA9LAZ4</accession>
<protein>
    <submittedName>
        <fullName evidence="1">14253_t:CDS:1</fullName>
    </submittedName>
</protein>